<dbReference type="HAMAP" id="MF_00108">
    <property type="entry name" value="IspD"/>
    <property type="match status" value="1"/>
</dbReference>
<dbReference type="PANTHER" id="PTHR32125">
    <property type="entry name" value="2-C-METHYL-D-ERYTHRITOL 4-PHOSPHATE CYTIDYLYLTRANSFERASE, CHLOROPLASTIC"/>
    <property type="match status" value="1"/>
</dbReference>
<comment type="pathway">
    <text evidence="4">Isoprenoid biosynthesis; isopentenyl diphosphate biosynthesis via DXP pathway; isopentenyl diphosphate from 1-deoxy-D-xylulose 5-phosphate: step 2/6.</text>
</comment>
<comment type="caution">
    <text evidence="5">The sequence shown here is derived from an EMBL/GenBank/DDBJ whole genome shotgun (WGS) entry which is preliminary data.</text>
</comment>
<dbReference type="AlphaFoldDB" id="A0A4Y9QZ89"/>
<keyword evidence="6" id="KW-1185">Reference proteome</keyword>
<dbReference type="GO" id="GO:0050518">
    <property type="term" value="F:2-C-methyl-D-erythritol 4-phosphate cytidylyltransferase activity"/>
    <property type="evidence" value="ECO:0007669"/>
    <property type="project" value="UniProtKB-UniRule"/>
</dbReference>
<proteinExistence type="inferred from homology"/>
<keyword evidence="3 4" id="KW-0548">Nucleotidyltransferase</keyword>
<dbReference type="InterPro" id="IPR034683">
    <property type="entry name" value="IspD/TarI"/>
</dbReference>
<feature type="site" description="Positions MEP for the nucleophilic attack" evidence="4">
    <location>
        <position position="170"/>
    </location>
</feature>
<gene>
    <name evidence="4" type="primary">ispD</name>
    <name evidence="5" type="ORF">E4M00_14385</name>
</gene>
<dbReference type="Gene3D" id="3.90.550.10">
    <property type="entry name" value="Spore Coat Polysaccharide Biosynthesis Protein SpsA, Chain A"/>
    <property type="match status" value="1"/>
</dbReference>
<dbReference type="EMBL" id="SPQZ01000005">
    <property type="protein sequence ID" value="TFV96496.1"/>
    <property type="molecule type" value="Genomic_DNA"/>
</dbReference>
<keyword evidence="4" id="KW-0414">Isoprene biosynthesis</keyword>
<dbReference type="EC" id="2.7.7.60" evidence="4"/>
<comment type="similarity">
    <text evidence="4">Belongs to the IspD/TarI cytidylyltransferase family. IspD subfamily.</text>
</comment>
<dbReference type="Pfam" id="PF13561">
    <property type="entry name" value="adh_short_C2"/>
    <property type="match status" value="1"/>
</dbReference>
<comment type="catalytic activity">
    <reaction evidence="4">
        <text>2-C-methyl-D-erythritol 4-phosphate + CTP + H(+) = 4-CDP-2-C-methyl-D-erythritol + diphosphate</text>
        <dbReference type="Rhea" id="RHEA:13429"/>
        <dbReference type="ChEBI" id="CHEBI:15378"/>
        <dbReference type="ChEBI" id="CHEBI:33019"/>
        <dbReference type="ChEBI" id="CHEBI:37563"/>
        <dbReference type="ChEBI" id="CHEBI:57823"/>
        <dbReference type="ChEBI" id="CHEBI:58262"/>
        <dbReference type="EC" id="2.7.7.60"/>
    </reaction>
</comment>
<dbReference type="RefSeq" id="WP_135121176.1">
    <property type="nucleotide sequence ID" value="NZ_SPQZ01000005.1"/>
</dbReference>
<dbReference type="PRINTS" id="PR00081">
    <property type="entry name" value="GDHRDH"/>
</dbReference>
<dbReference type="FunFam" id="3.90.550.10:FF:000003">
    <property type="entry name" value="2-C-methyl-D-erythritol 4-phosphate cytidylyltransferase"/>
    <property type="match status" value="1"/>
</dbReference>
<dbReference type="CDD" id="cd02516">
    <property type="entry name" value="CDP-ME_synthetase"/>
    <property type="match status" value="1"/>
</dbReference>
<comment type="similarity">
    <text evidence="1">Belongs to the short-chain dehydrogenases/reductases (SDR) family.</text>
</comment>
<dbReference type="PANTHER" id="PTHR32125:SF4">
    <property type="entry name" value="2-C-METHYL-D-ERYTHRITOL 4-PHOSPHATE CYTIDYLYLTRANSFERASE, CHLOROPLASTIC"/>
    <property type="match status" value="1"/>
</dbReference>
<evidence type="ECO:0000256" key="4">
    <source>
        <dbReference type="HAMAP-Rule" id="MF_00108"/>
    </source>
</evidence>
<feature type="site" description="Positions MEP for the nucleophilic attack" evidence="4">
    <location>
        <position position="229"/>
    </location>
</feature>
<dbReference type="SUPFAM" id="SSF51735">
    <property type="entry name" value="NAD(P)-binding Rossmann-fold domains"/>
    <property type="match status" value="1"/>
</dbReference>
<dbReference type="Proteomes" id="UP000298127">
    <property type="component" value="Unassembled WGS sequence"/>
</dbReference>
<dbReference type="Gene3D" id="3.40.50.720">
    <property type="entry name" value="NAD(P)-binding Rossmann-like Domain"/>
    <property type="match status" value="1"/>
</dbReference>
<dbReference type="UniPathway" id="UPA00056">
    <property type="reaction ID" value="UER00093"/>
</dbReference>
<organism evidence="5 6">
    <name type="scientific">Orlajensenia leifsoniae</name>
    <dbReference type="NCBI Taxonomy" id="2561933"/>
    <lineage>
        <taxon>Bacteria</taxon>
        <taxon>Bacillati</taxon>
        <taxon>Actinomycetota</taxon>
        <taxon>Actinomycetes</taxon>
        <taxon>Micrococcales</taxon>
        <taxon>Microbacteriaceae</taxon>
        <taxon>Orlajensenia</taxon>
    </lineage>
</organism>
<reference evidence="5 6" key="1">
    <citation type="journal article" date="2018" name="J. Microbiol.">
        <title>Leifsonia flava sp. nov., a novel actinobacterium isolated from the rhizosphere of Aquilegia viridiflora.</title>
        <authorList>
            <person name="Cai Y."/>
            <person name="Tao W.Z."/>
            <person name="Ma Y.J."/>
            <person name="Cheng J."/>
            <person name="Zhang M.Y."/>
            <person name="Zhang Y.X."/>
        </authorList>
    </citation>
    <scope>NUCLEOTIDE SEQUENCE [LARGE SCALE GENOMIC DNA]</scope>
    <source>
        <strain evidence="5 6">SYP-B2174</strain>
    </source>
</reference>
<feature type="site" description="Transition state stabilizer" evidence="4">
    <location>
        <position position="38"/>
    </location>
</feature>
<dbReference type="InterPro" id="IPR020904">
    <property type="entry name" value="Sc_DH/Rdtase_CS"/>
</dbReference>
<dbReference type="InterPro" id="IPR001228">
    <property type="entry name" value="IspD"/>
</dbReference>
<dbReference type="Pfam" id="PF01128">
    <property type="entry name" value="IspD"/>
    <property type="match status" value="1"/>
</dbReference>
<dbReference type="PIRSF" id="PIRSF036586">
    <property type="entry name" value="CDP-ribitol_syn"/>
    <property type="match status" value="1"/>
</dbReference>
<dbReference type="PROSITE" id="PS00061">
    <property type="entry name" value="ADH_SHORT"/>
    <property type="match status" value="1"/>
</dbReference>
<sequence length="477" mass="51425">MTEVDPSHARQSETENLHTVAIILAGGVGSRVGLGIPKQLIKVAGKAIVEHTLETFDHHADVDEIIVMMNGGAIDELHDLATNHRFPKLSRILPGGATRNESSRLAIEALGEGECKVLFHDAVRPFVDDRIISDCVDALDTFEAVDTAIPSADTIIEVNDDHEIVAIPDRNLLRRGQTPQAFRLSTIREAYRRASDDDTFIASDDCGVVFRYLPGVTIHVVDGTAQNMKVTEPIDVHIADKIFQMQSSSLSHEMTQGRAQDLSGLRVVVFGGSYGIGRSVVELCSDAGAVVRSFSRSTTSTDVRSRDDIAKALSSASEEMGGIDAVVVTAGMLQMTSLVDTDDVDITMTMETNLLGPIMVAKESHRYLAETSGQLLLFTSSSYTRGRSGYSVYSSTKAGVVNLTQGLAEEWEGDGIRVNCINPQRTRTPLRHAAFGVEPDGTLLEPEEVGSAVTHVLAADATGQIVEIRVSDALLAR</sequence>
<evidence type="ECO:0000313" key="5">
    <source>
        <dbReference type="EMBL" id="TFV96496.1"/>
    </source>
</evidence>
<dbReference type="InterPro" id="IPR050088">
    <property type="entry name" value="IspD/TarI_cytidylyltransf_bact"/>
</dbReference>
<evidence type="ECO:0000256" key="2">
    <source>
        <dbReference type="ARBA" id="ARBA00022679"/>
    </source>
</evidence>
<dbReference type="SUPFAM" id="SSF53448">
    <property type="entry name" value="Nucleotide-diphospho-sugar transferases"/>
    <property type="match status" value="1"/>
</dbReference>
<dbReference type="InterPro" id="IPR012115">
    <property type="entry name" value="CDP-ribitol_syn"/>
</dbReference>
<dbReference type="NCBIfam" id="NF001183">
    <property type="entry name" value="PRK00155.1-3"/>
    <property type="match status" value="1"/>
</dbReference>
<protein>
    <recommendedName>
        <fullName evidence="4">2-C-methyl-D-erythritol 4-phosphate cytidylyltransferase</fullName>
        <ecNumber evidence="4">2.7.7.60</ecNumber>
    </recommendedName>
    <alternativeName>
        <fullName evidence="4">4-diphosphocytidyl-2C-methyl-D-erythritol synthase</fullName>
    </alternativeName>
    <alternativeName>
        <fullName evidence="4">MEP cytidylyltransferase</fullName>
        <shortName evidence="4">MCT</shortName>
    </alternativeName>
</protein>
<dbReference type="InterPro" id="IPR002347">
    <property type="entry name" value="SDR_fam"/>
</dbReference>
<name>A0A4Y9QZ89_9MICO</name>
<comment type="function">
    <text evidence="4">Catalyzes the formation of 4-diphosphocytidyl-2-C-methyl-D-erythritol from CTP and 2-C-methyl-D-erythritol 4-phosphate (MEP).</text>
</comment>
<dbReference type="CDD" id="cd05233">
    <property type="entry name" value="SDR_c"/>
    <property type="match status" value="1"/>
</dbReference>
<evidence type="ECO:0000256" key="3">
    <source>
        <dbReference type="ARBA" id="ARBA00022695"/>
    </source>
</evidence>
<keyword evidence="2 4" id="KW-0808">Transferase</keyword>
<feature type="site" description="Transition state stabilizer" evidence="4">
    <location>
        <position position="31"/>
    </location>
</feature>
<dbReference type="InterPro" id="IPR029044">
    <property type="entry name" value="Nucleotide-diphossugar_trans"/>
</dbReference>
<evidence type="ECO:0000256" key="1">
    <source>
        <dbReference type="ARBA" id="ARBA00006484"/>
    </source>
</evidence>
<accession>A0A4Y9QZ89</accession>
<dbReference type="GO" id="GO:0019288">
    <property type="term" value="P:isopentenyl diphosphate biosynthetic process, methylerythritol 4-phosphate pathway"/>
    <property type="evidence" value="ECO:0007669"/>
    <property type="project" value="UniProtKB-UniRule"/>
</dbReference>
<dbReference type="InterPro" id="IPR036291">
    <property type="entry name" value="NAD(P)-bd_dom_sf"/>
</dbReference>
<evidence type="ECO:0000313" key="6">
    <source>
        <dbReference type="Proteomes" id="UP000298127"/>
    </source>
</evidence>